<dbReference type="InterPro" id="IPR046431">
    <property type="entry name" value="FAF_dom"/>
</dbReference>
<feature type="compositionally biased region" description="Low complexity" evidence="2">
    <location>
        <begin position="161"/>
        <end position="174"/>
    </location>
</feature>
<dbReference type="PANTHER" id="PTHR33155">
    <property type="entry name" value="FANTASTIC FOUR-LIKE PROTEIN (DUF3049)"/>
    <property type="match status" value="1"/>
</dbReference>
<proteinExistence type="inferred from homology"/>
<name>A0A426ZPG8_ENSVE</name>
<sequence length="237" mass="26390">MPWCVFCWRKRRHAIATAATTAIPASKLLHEPLGLELVTLDADAHRPYSVHRSIFFSAVAPAREAAPECNFDVERACVGSYGWKRQRRLFPPPIPALASTGRLRCRMLSKLMRVPAAGDGRLVIKEFRAERHDCFRVSREGGRLRLQLVYADEQSPESEAEQQPPSASSPSASPLSRTESETRQEDEVSIAYSEPPLMTQSPSSRSAFPELCDGCYGHPNLTPFADIFASNITSKIY</sequence>
<dbReference type="Pfam" id="PF11250">
    <property type="entry name" value="FAF"/>
    <property type="match status" value="1"/>
</dbReference>
<protein>
    <recommendedName>
        <fullName evidence="3">FAF domain-containing protein</fullName>
    </recommendedName>
</protein>
<dbReference type="PANTHER" id="PTHR33155:SF75">
    <property type="entry name" value="OS02G0750800 PROTEIN"/>
    <property type="match status" value="1"/>
</dbReference>
<comment type="similarity">
    <text evidence="1">Belongs to the fantastic four family.</text>
</comment>
<dbReference type="EMBL" id="AMZH03005672">
    <property type="protein sequence ID" value="RRT65824.1"/>
    <property type="molecule type" value="Genomic_DNA"/>
</dbReference>
<reference evidence="4 5" key="1">
    <citation type="journal article" date="2014" name="Agronomy (Basel)">
        <title>A Draft Genome Sequence for Ensete ventricosum, the Drought-Tolerant Tree Against Hunger.</title>
        <authorList>
            <person name="Harrison J."/>
            <person name="Moore K.A."/>
            <person name="Paszkiewicz K."/>
            <person name="Jones T."/>
            <person name="Grant M."/>
            <person name="Ambacheew D."/>
            <person name="Muzemil S."/>
            <person name="Studholme D.J."/>
        </authorList>
    </citation>
    <scope>NUCLEOTIDE SEQUENCE [LARGE SCALE GENOMIC DNA]</scope>
</reference>
<evidence type="ECO:0000256" key="1">
    <source>
        <dbReference type="ARBA" id="ARBA00008690"/>
    </source>
</evidence>
<dbReference type="InterPro" id="IPR021410">
    <property type="entry name" value="FAF"/>
</dbReference>
<dbReference type="Proteomes" id="UP000287651">
    <property type="component" value="Unassembled WGS sequence"/>
</dbReference>
<feature type="domain" description="FAF" evidence="3">
    <location>
        <begin position="90"/>
        <end position="148"/>
    </location>
</feature>
<accession>A0A426ZPG8</accession>
<evidence type="ECO:0000313" key="4">
    <source>
        <dbReference type="EMBL" id="RRT65824.1"/>
    </source>
</evidence>
<evidence type="ECO:0000313" key="5">
    <source>
        <dbReference type="Proteomes" id="UP000287651"/>
    </source>
</evidence>
<organism evidence="4 5">
    <name type="scientific">Ensete ventricosum</name>
    <name type="common">Abyssinian banana</name>
    <name type="synonym">Musa ensete</name>
    <dbReference type="NCBI Taxonomy" id="4639"/>
    <lineage>
        <taxon>Eukaryota</taxon>
        <taxon>Viridiplantae</taxon>
        <taxon>Streptophyta</taxon>
        <taxon>Embryophyta</taxon>
        <taxon>Tracheophyta</taxon>
        <taxon>Spermatophyta</taxon>
        <taxon>Magnoliopsida</taxon>
        <taxon>Liliopsida</taxon>
        <taxon>Zingiberales</taxon>
        <taxon>Musaceae</taxon>
        <taxon>Ensete</taxon>
    </lineage>
</organism>
<gene>
    <name evidence="4" type="ORF">B296_00009726</name>
</gene>
<dbReference type="AlphaFoldDB" id="A0A426ZPG8"/>
<evidence type="ECO:0000256" key="2">
    <source>
        <dbReference type="SAM" id="MobiDB-lite"/>
    </source>
</evidence>
<feature type="region of interest" description="Disordered" evidence="2">
    <location>
        <begin position="152"/>
        <end position="205"/>
    </location>
</feature>
<evidence type="ECO:0000259" key="3">
    <source>
        <dbReference type="Pfam" id="PF11250"/>
    </source>
</evidence>
<comment type="caution">
    <text evidence="4">The sequence shown here is derived from an EMBL/GenBank/DDBJ whole genome shotgun (WGS) entry which is preliminary data.</text>
</comment>